<feature type="domain" description="DUF7507" evidence="2">
    <location>
        <begin position="382"/>
        <end position="480"/>
    </location>
</feature>
<feature type="domain" description="DUF7507" evidence="2">
    <location>
        <begin position="1893"/>
        <end position="1995"/>
    </location>
</feature>
<dbReference type="EMBL" id="FOTF01000020">
    <property type="protein sequence ID" value="SFL45773.1"/>
    <property type="molecule type" value="Genomic_DNA"/>
</dbReference>
<feature type="domain" description="DUF7507" evidence="2">
    <location>
        <begin position="2418"/>
        <end position="2524"/>
    </location>
</feature>
<feature type="domain" description="DUF7507" evidence="2">
    <location>
        <begin position="1176"/>
        <end position="1276"/>
    </location>
</feature>
<feature type="domain" description="DUF7507" evidence="2">
    <location>
        <begin position="725"/>
        <end position="811"/>
    </location>
</feature>
<feature type="domain" description="DUF7507" evidence="2">
    <location>
        <begin position="937"/>
        <end position="1040"/>
    </location>
</feature>
<dbReference type="Proteomes" id="UP000199550">
    <property type="component" value="Unassembled WGS sequence"/>
</dbReference>
<feature type="domain" description="DUF7507" evidence="2">
    <location>
        <begin position="2284"/>
        <end position="2393"/>
    </location>
</feature>
<feature type="domain" description="DUF7507" evidence="2">
    <location>
        <begin position="2011"/>
        <end position="2125"/>
    </location>
</feature>
<dbReference type="PANTHER" id="PTHR34819:SF3">
    <property type="entry name" value="CELL SURFACE PROTEIN"/>
    <property type="match status" value="1"/>
</dbReference>
<feature type="domain" description="DUF7507" evidence="2">
    <location>
        <begin position="493"/>
        <end position="590"/>
    </location>
</feature>
<dbReference type="OrthoDB" id="9773411at2"/>
<feature type="domain" description="DUF7507" evidence="2">
    <location>
        <begin position="2819"/>
        <end position="2913"/>
    </location>
</feature>
<feature type="domain" description="DUF7507" evidence="2">
    <location>
        <begin position="3174"/>
        <end position="3266"/>
    </location>
</feature>
<dbReference type="Pfam" id="PF24346">
    <property type="entry name" value="DUF7507"/>
    <property type="match status" value="31"/>
</dbReference>
<feature type="domain" description="DUF7507" evidence="2">
    <location>
        <begin position="44"/>
        <end position="148"/>
    </location>
</feature>
<feature type="domain" description="DUF7507" evidence="2">
    <location>
        <begin position="828"/>
        <end position="920"/>
    </location>
</feature>
<evidence type="ECO:0000259" key="2">
    <source>
        <dbReference type="Pfam" id="PF24346"/>
    </source>
</evidence>
<organism evidence="3 4">
    <name type="scientific">Loktanella salsilacus</name>
    <dbReference type="NCBI Taxonomy" id="195913"/>
    <lineage>
        <taxon>Bacteria</taxon>
        <taxon>Pseudomonadati</taxon>
        <taxon>Pseudomonadota</taxon>
        <taxon>Alphaproteobacteria</taxon>
        <taxon>Rhodobacterales</taxon>
        <taxon>Roseobacteraceae</taxon>
        <taxon>Loktanella</taxon>
    </lineage>
</organism>
<feature type="domain" description="DUF7507" evidence="2">
    <location>
        <begin position="2686"/>
        <end position="2799"/>
    </location>
</feature>
<feature type="domain" description="DUF7507" evidence="2">
    <location>
        <begin position="2151"/>
        <end position="2259"/>
    </location>
</feature>
<feature type="domain" description="DUF7507" evidence="2">
    <location>
        <begin position="1775"/>
        <end position="1872"/>
    </location>
</feature>
<dbReference type="InterPro" id="IPR001434">
    <property type="entry name" value="OmcB-like_DUF11"/>
</dbReference>
<dbReference type="InterPro" id="IPR051172">
    <property type="entry name" value="Chlamydia_OmcB"/>
</dbReference>
<feature type="domain" description="DUF7507" evidence="2">
    <location>
        <begin position="3395"/>
        <end position="3503"/>
    </location>
</feature>
<accession>A0A1I4HVI7</accession>
<feature type="domain" description="DUF7507" evidence="2">
    <location>
        <begin position="3528"/>
        <end position="3637"/>
    </location>
</feature>
<feature type="domain" description="DUF7507" evidence="2">
    <location>
        <begin position="1540"/>
        <end position="1641"/>
    </location>
</feature>
<evidence type="ECO:0000313" key="4">
    <source>
        <dbReference type="Proteomes" id="UP000199550"/>
    </source>
</evidence>
<evidence type="ECO:0000259" key="1">
    <source>
        <dbReference type="Pfam" id="PF01345"/>
    </source>
</evidence>
<feature type="domain" description="DUF7507" evidence="2">
    <location>
        <begin position="2552"/>
        <end position="2661"/>
    </location>
</feature>
<feature type="domain" description="DUF7507" evidence="2">
    <location>
        <begin position="3284"/>
        <end position="3380"/>
    </location>
</feature>
<feature type="domain" description="DUF7507" evidence="2">
    <location>
        <begin position="3661"/>
        <end position="3770"/>
    </location>
</feature>
<dbReference type="Pfam" id="PF01345">
    <property type="entry name" value="DUF11"/>
    <property type="match status" value="1"/>
</dbReference>
<feature type="domain" description="DUF7507" evidence="2">
    <location>
        <begin position="1409"/>
        <end position="1516"/>
    </location>
</feature>
<feature type="domain" description="DUF7507" evidence="2">
    <location>
        <begin position="1288"/>
        <end position="1396"/>
    </location>
</feature>
<dbReference type="STRING" id="195913.SAMN04488004_12013"/>
<evidence type="ECO:0000313" key="3">
    <source>
        <dbReference type="EMBL" id="SFL45773.1"/>
    </source>
</evidence>
<reference evidence="3 4" key="1">
    <citation type="submission" date="2016-10" db="EMBL/GenBank/DDBJ databases">
        <authorList>
            <person name="de Groot N.N."/>
        </authorList>
    </citation>
    <scope>NUCLEOTIDE SEQUENCE [LARGE SCALE GENOMIC DNA]</scope>
    <source>
        <strain evidence="3 4">DSM 16199</strain>
    </source>
</reference>
<feature type="domain" description="DUF7507" evidence="2">
    <location>
        <begin position="1054"/>
        <end position="1148"/>
    </location>
</feature>
<protein>
    <submittedName>
        <fullName evidence="3">Conserved repeat domain-containing protein</fullName>
    </submittedName>
</protein>
<feature type="domain" description="DUF7507" evidence="2">
    <location>
        <begin position="2931"/>
        <end position="3036"/>
    </location>
</feature>
<feature type="domain" description="DUF7507" evidence="2">
    <location>
        <begin position="3064"/>
        <end position="3148"/>
    </location>
</feature>
<feature type="domain" description="DUF7507" evidence="2">
    <location>
        <begin position="1676"/>
        <end position="1754"/>
    </location>
</feature>
<feature type="domain" description="DUF7507" evidence="2">
    <location>
        <begin position="278"/>
        <end position="367"/>
    </location>
</feature>
<feature type="domain" description="DUF7507" evidence="2">
    <location>
        <begin position="162"/>
        <end position="251"/>
    </location>
</feature>
<keyword evidence="4" id="KW-1185">Reference proteome</keyword>
<name>A0A1I4HVI7_9RHOB</name>
<gene>
    <name evidence="3" type="ORF">SAMN04488004_12013</name>
</gene>
<feature type="domain" description="DUF11" evidence="1">
    <location>
        <begin position="3935"/>
        <end position="4054"/>
    </location>
</feature>
<sequence>MTQADVDRGTLTNIATSSATPAFGQLGSFTDTVTLTGPVQNSVLNLSKTASPTSFTAINQTITYTFTATNAGNTTLTNVVVTDPKIPALSCTIGTLLPLSTTNTVNTATCTGTYRTTQADVDAFARSNQPLTNTATVRGTDPRNTQVSRTATANVPGPAALPTLTIDKTAVQTTYSAVGAVIAYRFDVTNTGNVTWPSPPTVTDTVTAPASCPSGAVAPGATVRCTVNYSVTQADIDRGQIDNTATATITINGVTRSANDSHSLPATLTLSQSIVKRLKAGTVTPFTAVGDPLVYEYVLKNTGNASITNPVVTDNKVAVTCPVGVVAPGASVICTSATYSVTQQDLDAGQVVNTATANGTGPLGGAVPPVTTSLRVDAQRLPALTMDKVAETIAPEDFAPGLPVDYTYTVTNTGNVTITAPITVTDDKTPVSCPALPAGGLSPTAPNNTLTCTATYVVTNADFLNGLVTNNAFATDGQTQSNTDSATIPQNGTPGLSLAKTALTASFADVGDTIDYRFTVTNSGETNIIDLQPISITDAKIDPATLSCAQPPVLAPTESFDCLGTSVPLTQADVDSGSYANTAHASFDFTRDGNTTLVQSATATAVVLSSNVPDFTVVKSGPSAFSAVGEVITYSFAVSNLNAQTLTSVVLTDPLIPGLSCPISNLQQGAPQTCQGTYTVTQADLDRGMIDNTVTAVGTGPQGGQATRTDDLSIAIDPAAATKVLTFDKTASVTSFDAPGDVIDYTLTVTNDGNLTLTNVVVTDSVLGLSCTIPSLAPTATDDSCRGSYTITQADIDAGDYVNAAQAVADDVAPQLDSVTVAGPTLNSAIALTKAASNAYAAANDPVVFTFQVENTGNVTQTGVVITDEFFDPDLVCNVPDLQPGEVDNSCTATYTVTQDDVDAGTFTNTARVDATGGNGIAAFDEDTAIASGPAAAPAVRIEKSSADGVFGATGTSEVFTFEVYNTGNVTLTSVAVSDPLTGFACTTGPILPGASTTLCDDTSPMTTAPLLVTQANVDAGTLSNTVSATAQSLRGGPVSGSDTLTLAGPTQLPALSIDKQIAAGDDFATVGATVSYNFVVQNAGNITLTQPITINDAAVPAVCPALPAGGLAPLATLTCTGSKKVTQADLDRGYFDNTASASVTQPVVPSATYPGGTAAVTSATDTVRANADQLPALSLVKRVKPLTPSSFSVLNAPIVYQFIVKNSGNVTTTADTIINDVNIPANLTCAPAGLAPGASATCETTWNATQAALDAGFFTNTASATTAFDGAAVTSPDATATVNAVQNPRLVIAKTITDVTPANAFQAGTVLTYQYVITNPLTGPGTPGNVTIDGPFSVADNRTTVTCTQPASGALAPGESTTCTATYTVVSDDLDLGSVQNTASASGTFNGATITSPKTVAIYPVDAKPAVDVEKVADPVGATFSAVGDKLYYSYTVINPVREPGQSGVALVEPVFIQDDKLGNFECRPRDPAQDFNIGDRYTCNTFDLGLPYVVTQADLDRGFVTNEATAQTTFARLSPSPIPVESSAVEVTITGAETPGLTLTKAVTTGPAVAVAGDALTYTIRATNSGNQTLRGVVVTDPLIPALTCDPSGTNITLLPTEFVECTGTYTVTQADIDADDVLSNTASAQATDPQGDDVLGSVTNLQDLDPPLPAVAILKEQIDSDGTVINPPVYNAVGEVLTFRMTVTNTGNITLDNVAVTDSLVAGTCNVSAPLAPGDIDNSCLFTYAVTQTDIDDNTIANQGSVTADPRAPGTTLAPATSDLISNGPVREPKVSLTKSVDQTSFSTTDVALTYGYVIANEGNITLTDLPQLTDDKIPAADLVCDAFPATGLLPGDAIECRGTYLTTQADVNAGFVTNIADVTIADPLDPLTPLTSQDTQTVAADRVSAVTLTKLADDDALVVAGQVITYSYQVTNTGNTTLTNISVGDQHTSAGGTSALTLSNSGAIASLVPLQSVTLTATYTVTQADVDANTPLTNTATLSSVSPDGVNPSAVAEESVSVALPAPDLLATKSVATQPTGAAAVGDDIVYAITVANTGNVSLSSVTFDDVLTRSGGAVVTPAPVLVKTGGDTLNPDILDVGEVWTYSATHELTQDDIDAGGLSNVLTVTATDPNGTDVDDLAGTGTGDNEDPATVTLQQAGALEGTKTLEPLTVPAVAGTVVTFRVTLANTGNVTLRNVVLTDDLRRADDTAITPLPVPVKTGGDAGLPDVLEVGETWTYDVLYTLEQADIDAGGITNSLTFAAQTPANIAVTDVSDDGIDDDGNTLDDPAELLITPAPLLEVTKVVRDTGSAVGDVVVFEITAENLGNVSLRDLTISDTFTRADGSVITGAVPVLADPAVAGDPLLPNGTRVWTLSHTLTQVDLDAGGLVNTATVTGLDPSDAPISDVSDNGVDGDGNTADDATALPIAAVPGIELTKVLTTSGLIAGDPVVFTLTAVNTGNVSLSDIALSDTFTRADGTAITGAAPVLVDPAVATDPLLPTETRVWTLSYTLTQPDIDAGGLANTATVAGTLPGGGTRSDVSDNGVDGDGNTLNDPTLLPITPAPLLEVTKIVRDTGSAVGDVVVFEITAENLGNVSLRDLTISDTFTRADGTVITGAVPVLADPAVAGDPLLPNGVRVWTLSRTLTQADVDAGGLVNTATVTGLDPSDAPISDVSDNGVDGDGNTADDATVLPIAAVPALAAVKVISSGPVTVGSLVVFDINVTNTGNVTLRSVAIASDTLTRADGTALTLTSGPVLRSSDQNSPAGTLAVNETGIWRATYRLTQADVDAGGIANIAVATGTAPGGTVVTAQTVDADAGDGNPAVLTIPATPALRLVKVLTAGGPTFSAVGDVLDYRFDVTNTGNVTLTDAITIVDARITDAGGTISCPSGPLAPLARTSCTASYAVTQADIDAGSVTNTALAQSGAVVSAPSSVTVQAQQTPALEMVKTAVSIFDGTTTSSVIEAQYFVIDAVVTYNYVVTNTGNTTITDAITVTDNLTAVSCPVLPDGLAPAAQTICESTYTVTGNDVTLTAVTNTARAIAGPVRSPITSETVPLDGVPSLGVSKALVQVNGVAGTAFTAVGDVLTYQFIVENTGNVSFARDVSVTDTLLTDPVVCFDSQGSTRDLASGDTAVCTAPYTVNQDDLDRGQVINEAVATTLFGADGDTTLVSSRPARVVSAADVTSALTLVKSAATLPITAAGQVLTYTLTIENTGNQRLRSVAATDALLPDLSCAAAVLEPGAQLICADTYTVTQADVDAGTLVNTADVSAITPTGAGRTATDTLTLDTPAARNALSLSKVPSVSPFGLAGSTVTFDLVLRNDGNLTLFDLVVTDPSIDAGYSCTVAELAPGDSNSDCSVSRAVTQADVDAGSLSNTAFVAGEDAQGNAVAGQGSVIVPGPINVSALEVTKVVRDTGSAIGDVVVFEITAENLGNVSLRDLTISDTFTRADGSVITGAVPVLADPAVAGDPLLPNGTRVWTLSHTLTQVDLDAGGLVNTATVTGLDPSDAPISDVSDNGVDGDGNTADDATVLPIAAVPGIELTKVLTTSGLIAGDPVVFTLTAVNTGNVSLSDIALSDTFTRADGTVITGAAPVLVDPAVATDPLLPTESRVWTLSYTLTQADIDAGGLANTATVAGTLPGGVVLTDVSDNGVDGDGNTLDDPTLLPISTAPGLEVTKVLSQTGSAVGDVIVYQITVENTGNVTLTELVVTDTMTDMAGNPRDSGAVVFVSGNDARILDVGATNLFEVTYTLTQEDLDAGGLINSAVATVETTAGGVLTDSSDNGLDDDGNTTDDPTVLLLDGISSIAVTKSAGTWERRAADRVAIDFTIEVENTGTVTQTGLQVIDDLQAFASPGRVIAVTRPVASGFEGTGSGAAGFNGKTNIDTLSGDVNLAVGQTGAISFTVLIDPTAGYPAQENVALAKTDRIVDGVSGAVAVPALPDADVRVVKLANTETAILGGTVGYTLTFENMNQSVETGLTLIDSLPDGLAFTPGSARYDGADTPQPVVSGRLLEWQNITLGPLQKVTITLDTRVTGGDGNLTNTAYVLDPGQNIISNRAEATVTRRPEAVFDCGDVIGKVYDDRNMNGYQDGPTSVSRAQITDQTYIGGKNDPAITALPQGEPGLAGVRLSTVSGTIITTDAFGRFSVPCAELPADIGSNFTLKLDTRTLPTGYRVTTENPRVVRLTPGTVTKMNFGAAIANVVDIDLTAEAFVSGTATPIPALPAGVDSLIAQIRDVPSVLRLSYYLQGEDRALARARMDAVEEIIRVRWRQTGRYRLLIERTIQALQ</sequence>
<dbReference type="PANTHER" id="PTHR34819">
    <property type="entry name" value="LARGE CYSTEINE-RICH PERIPLASMIC PROTEIN OMCB"/>
    <property type="match status" value="1"/>
</dbReference>
<feature type="domain" description="DUF7507" evidence="2">
    <location>
        <begin position="613"/>
        <end position="707"/>
    </location>
</feature>
<proteinExistence type="predicted"/>
<dbReference type="NCBIfam" id="TIGR01451">
    <property type="entry name" value="B_ant_repeat"/>
    <property type="match status" value="11"/>
</dbReference>
<dbReference type="InterPro" id="IPR055354">
    <property type="entry name" value="DUF7507"/>
</dbReference>
<dbReference type="InterPro" id="IPR047589">
    <property type="entry name" value="DUF11_rpt"/>
</dbReference>